<sequence>MTGLDNTENIATSPDHLLTTTLIGDLRAYCQQDEATMLPGFADSIGLDDQTDLSKAKERLLSGDPLTVTPQDGLVEYTKPDLSYLDADLQNDDSQYKNVWRGMRTGEAGSETLNEATKALKETAPAYAARLIEIYKKARQTGGLIAQLAQGGYTKERIENALSKIAQLKPADLTQAADIMKSDSGQATPLTSVAQMNAALSRYLHGEQLPEIINPEFEEGDESIFLHAQVTSDNSVELRTTLVRGESMEPAQEIHEKAHALLACDLAQSGYIISAIAPYGIQETFARLLGGYDKNEALLFATFVEESYRNAEFIDSLCNELTEEGLNSPELAATIANHIMRDLSQEQWTTGIHPIPGSGAFPLGSFMPAYILDAIESLELRAQIERDGIDDPIKIMQIVKKRYGYIDQTLPPSKN</sequence>
<gene>
    <name evidence="1" type="ORF">COY16_03645</name>
</gene>
<reference evidence="2" key="1">
    <citation type="submission" date="2017-09" db="EMBL/GenBank/DDBJ databases">
        <title>Depth-based differentiation of microbial function through sediment-hosted aquifers and enrichment of novel symbionts in the deep terrestrial subsurface.</title>
        <authorList>
            <person name="Probst A.J."/>
            <person name="Ladd B."/>
            <person name="Jarett J.K."/>
            <person name="Geller-Mcgrath D.E."/>
            <person name="Sieber C.M.K."/>
            <person name="Emerson J.B."/>
            <person name="Anantharaman K."/>
            <person name="Thomas B.C."/>
            <person name="Malmstrom R."/>
            <person name="Stieglmeier M."/>
            <person name="Klingl A."/>
            <person name="Woyke T."/>
            <person name="Ryan C.M."/>
            <person name="Banfield J.F."/>
        </authorList>
    </citation>
    <scope>NUCLEOTIDE SEQUENCE [LARGE SCALE GENOMIC DNA]</scope>
</reference>
<dbReference type="Proteomes" id="UP000228503">
    <property type="component" value="Unassembled WGS sequence"/>
</dbReference>
<name>A0A2M7TY13_9BACT</name>
<dbReference type="EMBL" id="PFOB01000047">
    <property type="protein sequence ID" value="PIZ62683.1"/>
    <property type="molecule type" value="Genomic_DNA"/>
</dbReference>
<dbReference type="AlphaFoldDB" id="A0A2M7TY13"/>
<accession>A0A2M7TY13</accession>
<proteinExistence type="predicted"/>
<evidence type="ECO:0000313" key="1">
    <source>
        <dbReference type="EMBL" id="PIZ62683.1"/>
    </source>
</evidence>
<evidence type="ECO:0000313" key="2">
    <source>
        <dbReference type="Proteomes" id="UP000228503"/>
    </source>
</evidence>
<organism evidence="1 2">
    <name type="scientific">Candidatus Roizmanbacteria bacterium CG_4_10_14_0_2_um_filter_39_13</name>
    <dbReference type="NCBI Taxonomy" id="1974825"/>
    <lineage>
        <taxon>Bacteria</taxon>
        <taxon>Candidatus Roizmaniibacteriota</taxon>
    </lineage>
</organism>
<protein>
    <submittedName>
        <fullName evidence="1">Uncharacterized protein</fullName>
    </submittedName>
</protein>
<comment type="caution">
    <text evidence="1">The sequence shown here is derived from an EMBL/GenBank/DDBJ whole genome shotgun (WGS) entry which is preliminary data.</text>
</comment>